<dbReference type="RefSeq" id="WP_081163297.1">
    <property type="nucleotide sequence ID" value="NZ_LWBP01000067.1"/>
</dbReference>
<dbReference type="GO" id="GO:0004130">
    <property type="term" value="F:cytochrome-c peroxidase activity"/>
    <property type="evidence" value="ECO:0007669"/>
    <property type="project" value="TreeGrafter"/>
</dbReference>
<sequence length="659" mass="74433">MDKKRFIILPFLLLSLLFQLSFRNNGAEPDLRSIIITQAEQFSLQVDSLNIAAQAWAAGKIKPAALRRQLLKTRNSYKGVEYIVEYYYPEHTKEHLNGPPLYHADPYPYKQDAYYSMPAAEYVNSAPLDYLEKDHYLDSPKVIAPRGLQVLDELLFSGEADTQQALQLTGELKTKWAIVMQALVKRKFFQPFEIMEASRQELIRIFTLGITGFDTPGSQNALEEARAALQAIQQVTKPLVTASRVQPVTRLFSTANTFLLHAKDFSTFDRLTFLKQYINPLYKVLLQVHQQRQLTTSEKLTGKPAPVNYFSTNLFAADFLNPYYYSLLKEGQDSERLQQLGKKLFYDKRLSRSGTLSCGSCHQPEKAFSDGMPKSLTGEGNNTVQRNAPTLINAVYADRYFYDLRSFDLEDQAGQVIKNHLEFDTDFPAILNKINSDTTYTNAFDRVYNNKTKPVSRSQFASALTSYLISLRSFNSSFDRYVRGEKKTISPVVKDGFNLFMGKANCGTCHYAPLFSGLVPPFYRESETEVIGVLAKPLQKIVDNDRGRAANKVFQEDLSIYEHAFKTVTVRNVALTGPYFHNGAYNTLEQVVDFYDHGGAAGVGLANELPNQTLSADSLHLSKYEKKAIVAFLRSLSDSSVIRKFGPQIGNRETATPKN</sequence>
<dbReference type="InterPro" id="IPR038352">
    <property type="entry name" value="Imelysin_sf"/>
</dbReference>
<dbReference type="InterPro" id="IPR051395">
    <property type="entry name" value="Cytochrome_c_Peroxidase/MauG"/>
</dbReference>
<evidence type="ECO:0000256" key="4">
    <source>
        <dbReference type="ARBA" id="ARBA00022729"/>
    </source>
</evidence>
<comment type="subcellular location">
    <subcellularLocation>
        <location evidence="1">Cell envelope</location>
    </subcellularLocation>
</comment>
<keyword evidence="3 7" id="KW-0479">Metal-binding</keyword>
<evidence type="ECO:0000313" key="9">
    <source>
        <dbReference type="EMBL" id="OQP65694.1"/>
    </source>
</evidence>
<evidence type="ECO:0000256" key="7">
    <source>
        <dbReference type="PROSITE-ProRule" id="PRU00433"/>
    </source>
</evidence>
<reference evidence="10" key="1">
    <citation type="submission" date="2016-04" db="EMBL/GenBank/DDBJ databases">
        <authorList>
            <person name="Chen L."/>
            <person name="Zhuang W."/>
            <person name="Wang G."/>
        </authorList>
    </citation>
    <scope>NUCLEOTIDE SEQUENCE [LARGE SCALE GENOMIC DNA]</scope>
    <source>
        <strain evidence="10">208</strain>
    </source>
</reference>
<gene>
    <name evidence="9" type="ORF">A4R26_14810</name>
</gene>
<keyword evidence="2 7" id="KW-0349">Heme</keyword>
<evidence type="ECO:0000256" key="3">
    <source>
        <dbReference type="ARBA" id="ARBA00022723"/>
    </source>
</evidence>
<dbReference type="STRING" id="550983.A4R26_14810"/>
<protein>
    <recommendedName>
        <fullName evidence="8">Cytochrome c domain-containing protein</fullName>
    </recommendedName>
</protein>
<comment type="caution">
    <text evidence="9">The sequence shown here is derived from an EMBL/GenBank/DDBJ whole genome shotgun (WGS) entry which is preliminary data.</text>
</comment>
<dbReference type="PANTHER" id="PTHR30600">
    <property type="entry name" value="CYTOCHROME C PEROXIDASE-RELATED"/>
    <property type="match status" value="1"/>
</dbReference>
<dbReference type="EMBL" id="LWBP01000067">
    <property type="protein sequence ID" value="OQP65694.1"/>
    <property type="molecule type" value="Genomic_DNA"/>
</dbReference>
<dbReference type="InterPro" id="IPR004852">
    <property type="entry name" value="Di-haem_cyt_c_peroxidsae"/>
</dbReference>
<dbReference type="Gene3D" id="1.10.760.10">
    <property type="entry name" value="Cytochrome c-like domain"/>
    <property type="match status" value="2"/>
</dbReference>
<feature type="domain" description="Cytochrome c" evidence="8">
    <location>
        <begin position="491"/>
        <end position="637"/>
    </location>
</feature>
<keyword evidence="10" id="KW-1185">Reference proteome</keyword>
<organism evidence="9 10">
    <name type="scientific">Niastella populi</name>
    <dbReference type="NCBI Taxonomy" id="550983"/>
    <lineage>
        <taxon>Bacteria</taxon>
        <taxon>Pseudomonadati</taxon>
        <taxon>Bacteroidota</taxon>
        <taxon>Chitinophagia</taxon>
        <taxon>Chitinophagales</taxon>
        <taxon>Chitinophagaceae</taxon>
        <taxon>Niastella</taxon>
    </lineage>
</organism>
<dbReference type="PROSITE" id="PS51007">
    <property type="entry name" value="CYTC"/>
    <property type="match status" value="1"/>
</dbReference>
<dbReference type="OrthoDB" id="9805202at2"/>
<dbReference type="GO" id="GO:0046872">
    <property type="term" value="F:metal ion binding"/>
    <property type="evidence" value="ECO:0007669"/>
    <property type="project" value="UniProtKB-KW"/>
</dbReference>
<evidence type="ECO:0000256" key="5">
    <source>
        <dbReference type="ARBA" id="ARBA00023002"/>
    </source>
</evidence>
<dbReference type="GO" id="GO:0009055">
    <property type="term" value="F:electron transfer activity"/>
    <property type="evidence" value="ECO:0007669"/>
    <property type="project" value="InterPro"/>
</dbReference>
<name>A0A1V9G568_9BACT</name>
<evidence type="ECO:0000256" key="1">
    <source>
        <dbReference type="ARBA" id="ARBA00004196"/>
    </source>
</evidence>
<evidence type="ECO:0000256" key="2">
    <source>
        <dbReference type="ARBA" id="ARBA00022617"/>
    </source>
</evidence>
<dbReference type="InterPro" id="IPR009056">
    <property type="entry name" value="Cyt_c-like_dom"/>
</dbReference>
<evidence type="ECO:0000259" key="8">
    <source>
        <dbReference type="PROSITE" id="PS51007"/>
    </source>
</evidence>
<accession>A0A1V9G568</accession>
<dbReference type="PANTHER" id="PTHR30600:SF10">
    <property type="entry name" value="BLL6722 PROTEIN"/>
    <property type="match status" value="1"/>
</dbReference>
<keyword evidence="6 7" id="KW-0408">Iron</keyword>
<dbReference type="Proteomes" id="UP000192276">
    <property type="component" value="Unassembled WGS sequence"/>
</dbReference>
<evidence type="ECO:0000313" key="10">
    <source>
        <dbReference type="Proteomes" id="UP000192276"/>
    </source>
</evidence>
<dbReference type="InterPro" id="IPR036909">
    <property type="entry name" value="Cyt_c-like_dom_sf"/>
</dbReference>
<dbReference type="SUPFAM" id="SSF46626">
    <property type="entry name" value="Cytochrome c"/>
    <property type="match status" value="2"/>
</dbReference>
<dbReference type="AlphaFoldDB" id="A0A1V9G568"/>
<keyword evidence="5" id="KW-0560">Oxidoreductase</keyword>
<dbReference type="Gene3D" id="1.20.1420.20">
    <property type="entry name" value="M75 peptidase, HXXE motif"/>
    <property type="match status" value="1"/>
</dbReference>
<dbReference type="Pfam" id="PF03150">
    <property type="entry name" value="CCP_MauG"/>
    <property type="match status" value="1"/>
</dbReference>
<proteinExistence type="predicted"/>
<evidence type="ECO:0000256" key="6">
    <source>
        <dbReference type="ARBA" id="ARBA00023004"/>
    </source>
</evidence>
<dbReference type="GO" id="GO:0020037">
    <property type="term" value="F:heme binding"/>
    <property type="evidence" value="ECO:0007669"/>
    <property type="project" value="InterPro"/>
</dbReference>
<keyword evidence="4" id="KW-0732">Signal</keyword>
<dbReference type="GO" id="GO:0030313">
    <property type="term" value="C:cell envelope"/>
    <property type="evidence" value="ECO:0007669"/>
    <property type="project" value="UniProtKB-SubCell"/>
</dbReference>